<dbReference type="EMBL" id="LR699120">
    <property type="protein sequence ID" value="VVC77081.1"/>
    <property type="molecule type" value="Genomic_DNA"/>
</dbReference>
<dbReference type="KEGG" id="asip:AQUSIP_24080"/>
<organism evidence="12 13">
    <name type="scientific">Aquicella siphonis</name>
    <dbReference type="NCBI Taxonomy" id="254247"/>
    <lineage>
        <taxon>Bacteria</taxon>
        <taxon>Pseudomonadati</taxon>
        <taxon>Pseudomonadota</taxon>
        <taxon>Gammaproteobacteria</taxon>
        <taxon>Legionellales</taxon>
        <taxon>Coxiellaceae</taxon>
        <taxon>Aquicella</taxon>
    </lineage>
</organism>
<dbReference type="GO" id="GO:0071978">
    <property type="term" value="P:bacterial-type flagellum-dependent swarming motility"/>
    <property type="evidence" value="ECO:0007669"/>
    <property type="project" value="TreeGrafter"/>
</dbReference>
<dbReference type="OrthoDB" id="9806941at2"/>
<dbReference type="InterPro" id="IPR028976">
    <property type="entry name" value="CheC-like_sf"/>
</dbReference>
<dbReference type="AlphaFoldDB" id="A0A5E4PKY8"/>
<reference evidence="12 13" key="1">
    <citation type="submission" date="2019-08" db="EMBL/GenBank/DDBJ databases">
        <authorList>
            <person name="Guy L."/>
        </authorList>
    </citation>
    <scope>NUCLEOTIDE SEQUENCE [LARGE SCALE GENOMIC DNA]</scope>
    <source>
        <strain evidence="12 13">SGT-108</strain>
    </source>
</reference>
<dbReference type="GO" id="GO:0050918">
    <property type="term" value="P:positive chemotaxis"/>
    <property type="evidence" value="ECO:0007669"/>
    <property type="project" value="TreeGrafter"/>
</dbReference>
<dbReference type="PANTHER" id="PTHR30034:SF6">
    <property type="entry name" value="YOP PROTEINS TRANSLOCATION PROTEIN Q"/>
    <property type="match status" value="1"/>
</dbReference>
<dbReference type="RefSeq" id="WP_148340479.1">
    <property type="nucleotide sequence ID" value="NZ_LR699120.1"/>
</dbReference>
<keyword evidence="7" id="KW-0283">Flagellar rotation</keyword>
<dbReference type="PANTHER" id="PTHR30034">
    <property type="entry name" value="FLAGELLAR MOTOR SWITCH PROTEIN FLIM"/>
    <property type="match status" value="1"/>
</dbReference>
<evidence type="ECO:0000256" key="8">
    <source>
        <dbReference type="ARBA" id="ARBA00023136"/>
    </source>
</evidence>
<proteinExistence type="inferred from homology"/>
<dbReference type="GO" id="GO:0005886">
    <property type="term" value="C:plasma membrane"/>
    <property type="evidence" value="ECO:0007669"/>
    <property type="project" value="UniProtKB-SubCell"/>
</dbReference>
<evidence type="ECO:0000256" key="1">
    <source>
        <dbReference type="ARBA" id="ARBA00004117"/>
    </source>
</evidence>
<evidence type="ECO:0000256" key="10">
    <source>
        <dbReference type="ARBA" id="ARBA00025044"/>
    </source>
</evidence>
<keyword evidence="6" id="KW-0145">Chemotaxis</keyword>
<keyword evidence="5" id="KW-1003">Cell membrane</keyword>
<keyword evidence="8" id="KW-0472">Membrane</keyword>
<gene>
    <name evidence="12" type="primary">fliM</name>
    <name evidence="12" type="ORF">AQUSIP_24080</name>
</gene>
<keyword evidence="12" id="KW-0966">Cell projection</keyword>
<accession>A0A5E4PKY8</accession>
<dbReference type="InterPro" id="IPR001543">
    <property type="entry name" value="FliN-like_C"/>
</dbReference>
<evidence type="ECO:0000256" key="3">
    <source>
        <dbReference type="ARBA" id="ARBA00011049"/>
    </source>
</evidence>
<evidence type="ECO:0000256" key="7">
    <source>
        <dbReference type="ARBA" id="ARBA00022779"/>
    </source>
</evidence>
<evidence type="ECO:0000256" key="4">
    <source>
        <dbReference type="ARBA" id="ARBA00021898"/>
    </source>
</evidence>
<evidence type="ECO:0000313" key="13">
    <source>
        <dbReference type="Proteomes" id="UP000324194"/>
    </source>
</evidence>
<evidence type="ECO:0000256" key="5">
    <source>
        <dbReference type="ARBA" id="ARBA00022475"/>
    </source>
</evidence>
<dbReference type="Proteomes" id="UP000324194">
    <property type="component" value="Chromosome 2"/>
</dbReference>
<evidence type="ECO:0000256" key="9">
    <source>
        <dbReference type="ARBA" id="ARBA00023143"/>
    </source>
</evidence>
<dbReference type="SUPFAM" id="SSF101801">
    <property type="entry name" value="Surface presentation of antigens (SPOA)"/>
    <property type="match status" value="1"/>
</dbReference>
<dbReference type="InterPro" id="IPR036429">
    <property type="entry name" value="SpoA-like_sf"/>
</dbReference>
<comment type="similarity">
    <text evidence="3">Belongs to the FliM family.</text>
</comment>
<evidence type="ECO:0000259" key="11">
    <source>
        <dbReference type="Pfam" id="PF01052"/>
    </source>
</evidence>
<protein>
    <recommendedName>
        <fullName evidence="4">Flagellar motor switch protein FliM</fullName>
    </recommendedName>
</protein>
<sequence length="311" mass="35162">MSDQVLSSEEVDAILKVTQEKQQDLSKIVGEGDASKQEKGKHYTYALTNINEILRTEFEKDITSFLRKRAILKTKTFQLTQVSEVFKNQTDKYIYSIFRLSPNEYYGMVCVDMPLLDQTINLLYGGKLNSKEQMRENPGKIGIIIAEKIAQMCLASFATAGHEYGAVNHEIIKTTASTNLATNLGLNEDDQIYLMELSIFFDEIETTLKLMIAEDFLMQFIPVKAEGHRHREKDFWRTAIKSQVVDSIVTINVSLPDVSMKVKDFMALKDGDLVPIGDPTVVYVCLNNLKLFRATAGQANSKRVAKIINQI</sequence>
<keyword evidence="13" id="KW-1185">Reference proteome</keyword>
<evidence type="ECO:0000256" key="6">
    <source>
        <dbReference type="ARBA" id="ARBA00022500"/>
    </source>
</evidence>
<comment type="function">
    <text evidence="10">FliM is one of three proteins (FliG, FliN, FliM) that forms the rotor-mounted switch complex (C ring), located at the base of the basal body. This complex interacts with the CheY and CheZ chemotaxis proteins, in addition to contacting components of the motor that determine the direction of flagellar rotation.</text>
</comment>
<name>A0A5E4PKY8_9COXI</name>
<feature type="domain" description="Flagellar motor switch protein FliN-like C-terminal" evidence="11">
    <location>
        <begin position="246"/>
        <end position="309"/>
    </location>
</feature>
<keyword evidence="9" id="KW-0975">Bacterial flagellum</keyword>
<dbReference type="GO" id="GO:0009425">
    <property type="term" value="C:bacterial-type flagellum basal body"/>
    <property type="evidence" value="ECO:0007669"/>
    <property type="project" value="UniProtKB-SubCell"/>
</dbReference>
<keyword evidence="12" id="KW-0969">Cilium</keyword>
<evidence type="ECO:0000313" key="12">
    <source>
        <dbReference type="EMBL" id="VVC77081.1"/>
    </source>
</evidence>
<dbReference type="Pfam" id="PF01052">
    <property type="entry name" value="FliMN_C"/>
    <property type="match status" value="1"/>
</dbReference>
<dbReference type="Gene3D" id="3.40.1550.10">
    <property type="entry name" value="CheC-like"/>
    <property type="match status" value="1"/>
</dbReference>
<comment type="subcellular location">
    <subcellularLocation>
        <location evidence="1">Bacterial flagellum basal body</location>
    </subcellularLocation>
    <subcellularLocation>
        <location evidence="2">Cell membrane</location>
        <topology evidence="2">Peripheral membrane protein</topology>
    </subcellularLocation>
</comment>
<evidence type="ECO:0000256" key="2">
    <source>
        <dbReference type="ARBA" id="ARBA00004202"/>
    </source>
</evidence>
<keyword evidence="12" id="KW-0282">Flagellum</keyword>